<dbReference type="EMBL" id="JAIWJX010000004">
    <property type="protein sequence ID" value="MCK6259510.1"/>
    <property type="molecule type" value="Genomic_DNA"/>
</dbReference>
<dbReference type="SUPFAM" id="SSF116734">
    <property type="entry name" value="DNA methylase specificity domain"/>
    <property type="match status" value="1"/>
</dbReference>
<dbReference type="RefSeq" id="WP_248254877.1">
    <property type="nucleotide sequence ID" value="NZ_JAIWJX010000004.1"/>
</dbReference>
<protein>
    <submittedName>
        <fullName evidence="1">Uncharacterized protein</fullName>
    </submittedName>
</protein>
<evidence type="ECO:0000313" key="2">
    <source>
        <dbReference type="Proteomes" id="UP001139011"/>
    </source>
</evidence>
<dbReference type="Proteomes" id="UP001139011">
    <property type="component" value="Unassembled WGS sequence"/>
</dbReference>
<keyword evidence="2" id="KW-1185">Reference proteome</keyword>
<evidence type="ECO:0000313" key="1">
    <source>
        <dbReference type="EMBL" id="MCK6259510.1"/>
    </source>
</evidence>
<dbReference type="AlphaFoldDB" id="A0A9X2BG79"/>
<proteinExistence type="predicted"/>
<reference evidence="1" key="1">
    <citation type="submission" date="2021-09" db="EMBL/GenBank/DDBJ databases">
        <title>Genome analysis of Fictibacillus sp. KIGAM418 isolated from marine sediment.</title>
        <authorList>
            <person name="Seo M.-J."/>
            <person name="Cho E.-S."/>
            <person name="Hwang C.Y."/>
        </authorList>
    </citation>
    <scope>NUCLEOTIDE SEQUENCE</scope>
    <source>
        <strain evidence="1">KIGAM418</strain>
    </source>
</reference>
<organism evidence="1 2">
    <name type="scientific">Fictibacillus marinisediminis</name>
    <dbReference type="NCBI Taxonomy" id="2878389"/>
    <lineage>
        <taxon>Bacteria</taxon>
        <taxon>Bacillati</taxon>
        <taxon>Bacillota</taxon>
        <taxon>Bacilli</taxon>
        <taxon>Bacillales</taxon>
        <taxon>Fictibacillaceae</taxon>
        <taxon>Fictibacillus</taxon>
    </lineage>
</organism>
<sequence>MKVKFQAYDVPIKDIFEYMSGLNGLYNDVIYKEIDIFNKKEKYKVLSSAIKKENQLGYMPDAKINNKKIPKFKDKEGILIARKGKAGTFTFLKPGKYTLTEVAYVIYKRADAKYNILLEWFYYAQQKLAYDNASNSDNGTFSIERFMNEKIDIPDVSYQQLIINGHKKLNVEDKKLELLINKVDSFSERFIEFKSHDEKLN</sequence>
<gene>
    <name evidence="1" type="ORF">LCY76_23345</name>
</gene>
<comment type="caution">
    <text evidence="1">The sequence shown here is derived from an EMBL/GenBank/DDBJ whole genome shotgun (WGS) entry which is preliminary data.</text>
</comment>
<accession>A0A9X2BG79</accession>
<name>A0A9X2BG79_9BACL</name>